<feature type="compositionally biased region" description="Low complexity" evidence="1">
    <location>
        <begin position="29"/>
        <end position="39"/>
    </location>
</feature>
<proteinExistence type="predicted"/>
<evidence type="ECO:0000313" key="3">
    <source>
        <dbReference type="EMBL" id="GAA1980225.1"/>
    </source>
</evidence>
<evidence type="ECO:0000256" key="1">
    <source>
        <dbReference type="SAM" id="MobiDB-lite"/>
    </source>
</evidence>
<accession>A0ABP5DHR1</accession>
<keyword evidence="2" id="KW-0812">Transmembrane</keyword>
<name>A0ABP5DHR1_9MICO</name>
<keyword evidence="2" id="KW-1133">Transmembrane helix</keyword>
<reference evidence="4" key="1">
    <citation type="journal article" date="2019" name="Int. J. Syst. Evol. Microbiol.">
        <title>The Global Catalogue of Microorganisms (GCM) 10K type strain sequencing project: providing services to taxonomists for standard genome sequencing and annotation.</title>
        <authorList>
            <consortium name="The Broad Institute Genomics Platform"/>
            <consortium name="The Broad Institute Genome Sequencing Center for Infectious Disease"/>
            <person name="Wu L."/>
            <person name="Ma J."/>
        </authorList>
    </citation>
    <scope>NUCLEOTIDE SEQUENCE [LARGE SCALE GENOMIC DNA]</scope>
    <source>
        <strain evidence="4">JCM 15628</strain>
    </source>
</reference>
<gene>
    <name evidence="3" type="ORF">GCM10009817_21210</name>
</gene>
<dbReference type="EMBL" id="BAAAPU010000007">
    <property type="protein sequence ID" value="GAA1980225.1"/>
    <property type="molecule type" value="Genomic_DNA"/>
</dbReference>
<feature type="transmembrane region" description="Helical" evidence="2">
    <location>
        <begin position="103"/>
        <end position="124"/>
    </location>
</feature>
<evidence type="ECO:0008006" key="5">
    <source>
        <dbReference type="Google" id="ProtNLM"/>
    </source>
</evidence>
<dbReference type="Proteomes" id="UP001500013">
    <property type="component" value="Unassembled WGS sequence"/>
</dbReference>
<feature type="compositionally biased region" description="Basic and acidic residues" evidence="1">
    <location>
        <begin position="8"/>
        <end position="20"/>
    </location>
</feature>
<evidence type="ECO:0000256" key="2">
    <source>
        <dbReference type="SAM" id="Phobius"/>
    </source>
</evidence>
<organism evidence="3 4">
    <name type="scientific">Terrabacter lapilli</name>
    <dbReference type="NCBI Taxonomy" id="436231"/>
    <lineage>
        <taxon>Bacteria</taxon>
        <taxon>Bacillati</taxon>
        <taxon>Actinomycetota</taxon>
        <taxon>Actinomycetes</taxon>
        <taxon>Micrococcales</taxon>
        <taxon>Intrasporangiaceae</taxon>
        <taxon>Terrabacter</taxon>
    </lineage>
</organism>
<keyword evidence="4" id="KW-1185">Reference proteome</keyword>
<feature type="transmembrane region" description="Helical" evidence="2">
    <location>
        <begin position="67"/>
        <end position="91"/>
    </location>
</feature>
<evidence type="ECO:0000313" key="4">
    <source>
        <dbReference type="Proteomes" id="UP001500013"/>
    </source>
</evidence>
<dbReference type="RefSeq" id="WP_344061679.1">
    <property type="nucleotide sequence ID" value="NZ_BAAAPU010000007.1"/>
</dbReference>
<feature type="transmembrane region" description="Helical" evidence="2">
    <location>
        <begin position="42"/>
        <end position="61"/>
    </location>
</feature>
<comment type="caution">
    <text evidence="3">The sequence shown here is derived from an EMBL/GenBank/DDBJ whole genome shotgun (WGS) entry which is preliminary data.</text>
</comment>
<protein>
    <recommendedName>
        <fullName evidence="5">Superfamily IV 4 TMS phage holin</fullName>
    </recommendedName>
</protein>
<feature type="transmembrane region" description="Helical" evidence="2">
    <location>
        <begin position="136"/>
        <end position="158"/>
    </location>
</feature>
<keyword evidence="2" id="KW-0472">Membrane</keyword>
<feature type="region of interest" description="Disordered" evidence="1">
    <location>
        <begin position="1"/>
        <end position="39"/>
    </location>
</feature>
<sequence>MTVPTEPHPPDHRPADDRPPDPGQQHAVGRPTGPARTRGRRAGYAGSVVVNLILLWLINGWPGWDAVPFLTASTVLVIGAVNASIIARIVADAVNLVLDLPRVRALGDIVSIGFGLFALLRIWQVFPLDVTGGWEILARIVLVVGFVGSAIGIVEALSRLVTGRFPRM</sequence>